<gene>
    <name evidence="11" type="ORF">DSW25_16800</name>
</gene>
<evidence type="ECO:0000256" key="9">
    <source>
        <dbReference type="RuleBase" id="RU363032"/>
    </source>
</evidence>
<reference evidence="11 12" key="1">
    <citation type="submission" date="2014-01" db="EMBL/GenBank/DDBJ databases">
        <title>Sulfitobacter donghicola JCM 14565 Genome Sequencing.</title>
        <authorList>
            <person name="Lai Q."/>
            <person name="Hong Z."/>
        </authorList>
    </citation>
    <scope>NUCLEOTIDE SEQUENCE [LARGE SCALE GENOMIC DNA]</scope>
    <source>
        <strain evidence="11 12">JCM 14565</strain>
    </source>
</reference>
<dbReference type="GO" id="GO:0015833">
    <property type="term" value="P:peptide transport"/>
    <property type="evidence" value="ECO:0007669"/>
    <property type="project" value="UniProtKB-KW"/>
</dbReference>
<comment type="subcellular location">
    <subcellularLocation>
        <location evidence="1 9">Cell membrane</location>
        <topology evidence="1 9">Multi-pass membrane protein</topology>
    </subcellularLocation>
</comment>
<accession>A0A073IFJ1</accession>
<evidence type="ECO:0000259" key="10">
    <source>
        <dbReference type="PROSITE" id="PS50928"/>
    </source>
</evidence>
<dbReference type="CDD" id="cd06261">
    <property type="entry name" value="TM_PBP2"/>
    <property type="match status" value="1"/>
</dbReference>
<comment type="similarity">
    <text evidence="9">Belongs to the binding-protein-dependent transport system permease family.</text>
</comment>
<feature type="transmembrane region" description="Helical" evidence="9">
    <location>
        <begin position="248"/>
        <end position="266"/>
    </location>
</feature>
<keyword evidence="8 9" id="KW-0472">Membrane</keyword>
<feature type="transmembrane region" description="Helical" evidence="9">
    <location>
        <begin position="83"/>
        <end position="107"/>
    </location>
</feature>
<keyword evidence="3" id="KW-1003">Cell membrane</keyword>
<protein>
    <recommendedName>
        <fullName evidence="10">ABC transmembrane type-1 domain-containing protein</fullName>
    </recommendedName>
</protein>
<dbReference type="PANTHER" id="PTHR43386:SF1">
    <property type="entry name" value="D,D-DIPEPTIDE TRANSPORT SYSTEM PERMEASE PROTEIN DDPC-RELATED"/>
    <property type="match status" value="1"/>
</dbReference>
<evidence type="ECO:0000313" key="12">
    <source>
        <dbReference type="Proteomes" id="UP000027734"/>
    </source>
</evidence>
<dbReference type="Pfam" id="PF00528">
    <property type="entry name" value="BPD_transp_1"/>
    <property type="match status" value="1"/>
</dbReference>
<dbReference type="RefSeq" id="WP_025059990.1">
    <property type="nucleotide sequence ID" value="NZ_JAMC01000007.1"/>
</dbReference>
<evidence type="ECO:0000256" key="6">
    <source>
        <dbReference type="ARBA" id="ARBA00022927"/>
    </source>
</evidence>
<keyword evidence="4 9" id="KW-0812">Transmembrane</keyword>
<dbReference type="SUPFAM" id="SSF161098">
    <property type="entry name" value="MetI-like"/>
    <property type="match status" value="1"/>
</dbReference>
<keyword evidence="7 9" id="KW-1133">Transmembrane helix</keyword>
<keyword evidence="6" id="KW-0653">Protein transport</keyword>
<keyword evidence="12" id="KW-1185">Reference proteome</keyword>
<dbReference type="Proteomes" id="UP000027734">
    <property type="component" value="Unassembled WGS sequence"/>
</dbReference>
<proteinExistence type="inferred from homology"/>
<dbReference type="PROSITE" id="PS50928">
    <property type="entry name" value="ABC_TM1"/>
    <property type="match status" value="1"/>
</dbReference>
<dbReference type="InterPro" id="IPR000515">
    <property type="entry name" value="MetI-like"/>
</dbReference>
<keyword evidence="2 9" id="KW-0813">Transport</keyword>
<evidence type="ECO:0000256" key="4">
    <source>
        <dbReference type="ARBA" id="ARBA00022692"/>
    </source>
</evidence>
<dbReference type="eggNOG" id="COG1173">
    <property type="taxonomic scope" value="Bacteria"/>
</dbReference>
<dbReference type="OrthoDB" id="9766870at2"/>
<feature type="domain" description="ABC transmembrane type-1" evidence="10">
    <location>
        <begin position="77"/>
        <end position="266"/>
    </location>
</feature>
<evidence type="ECO:0000256" key="5">
    <source>
        <dbReference type="ARBA" id="ARBA00022856"/>
    </source>
</evidence>
<comment type="caution">
    <text evidence="11">The sequence shown here is derived from an EMBL/GenBank/DDBJ whole genome shotgun (WGS) entry which is preliminary data.</text>
</comment>
<evidence type="ECO:0000256" key="8">
    <source>
        <dbReference type="ARBA" id="ARBA00023136"/>
    </source>
</evidence>
<dbReference type="AlphaFoldDB" id="A0A073IFJ1"/>
<evidence type="ECO:0000256" key="2">
    <source>
        <dbReference type="ARBA" id="ARBA00022448"/>
    </source>
</evidence>
<feature type="transmembrane region" description="Helical" evidence="9">
    <location>
        <begin position="119"/>
        <end position="151"/>
    </location>
</feature>
<dbReference type="InterPro" id="IPR050366">
    <property type="entry name" value="BP-dependent_transpt_permease"/>
</dbReference>
<dbReference type="GO" id="GO:0015031">
    <property type="term" value="P:protein transport"/>
    <property type="evidence" value="ECO:0007669"/>
    <property type="project" value="UniProtKB-KW"/>
</dbReference>
<keyword evidence="5" id="KW-0571">Peptide transport</keyword>
<evidence type="ECO:0000256" key="7">
    <source>
        <dbReference type="ARBA" id="ARBA00022989"/>
    </source>
</evidence>
<sequence length="281" mass="29968">MTEWRLSFYLRTGKWGLVLGLILLGGFVALGLAPLFVDLQSPERMNLLARLSPPSAEHVLGADHLGRDVFARLVHAIPVSLGAALSAMAVILAVALPWGIIAGLACGKIDTVMMRVADIIMAFPTLVLALAVIGFVGASLEASIIGVAAAWWPSNARIVRALVLSAGQRDFVRAAYLAGASPMRVVWRHILPQILPPLAVIISLETASVLLALSALSFLGIGAQPPTPEWGAMLNEARPFFSQAPHMLWVPGAAVTLAVLAFNLIGEGLRDLLDKREPFLW</sequence>
<evidence type="ECO:0000256" key="1">
    <source>
        <dbReference type="ARBA" id="ARBA00004651"/>
    </source>
</evidence>
<dbReference type="GO" id="GO:0055085">
    <property type="term" value="P:transmembrane transport"/>
    <property type="evidence" value="ECO:0007669"/>
    <property type="project" value="InterPro"/>
</dbReference>
<dbReference type="PANTHER" id="PTHR43386">
    <property type="entry name" value="OLIGOPEPTIDE TRANSPORT SYSTEM PERMEASE PROTEIN APPC"/>
    <property type="match status" value="1"/>
</dbReference>
<dbReference type="Gene3D" id="1.10.3720.10">
    <property type="entry name" value="MetI-like"/>
    <property type="match status" value="1"/>
</dbReference>
<dbReference type="InterPro" id="IPR035906">
    <property type="entry name" value="MetI-like_sf"/>
</dbReference>
<dbReference type="STRING" id="1300350.Z948_2665"/>
<organism evidence="11 12">
    <name type="scientific">Sulfitobacter donghicola DSW-25 = KCTC 12864 = JCM 14565</name>
    <dbReference type="NCBI Taxonomy" id="1300350"/>
    <lineage>
        <taxon>Bacteria</taxon>
        <taxon>Pseudomonadati</taxon>
        <taxon>Pseudomonadota</taxon>
        <taxon>Alphaproteobacteria</taxon>
        <taxon>Rhodobacterales</taxon>
        <taxon>Roseobacteraceae</taxon>
        <taxon>Sulfitobacter</taxon>
    </lineage>
</organism>
<feature type="transmembrane region" description="Helical" evidence="9">
    <location>
        <begin position="199"/>
        <end position="223"/>
    </location>
</feature>
<name>A0A073IFJ1_9RHOB</name>
<dbReference type="GO" id="GO:0005886">
    <property type="term" value="C:plasma membrane"/>
    <property type="evidence" value="ECO:0007669"/>
    <property type="project" value="UniProtKB-SubCell"/>
</dbReference>
<feature type="transmembrane region" description="Helical" evidence="9">
    <location>
        <begin position="15"/>
        <end position="37"/>
    </location>
</feature>
<evidence type="ECO:0000256" key="3">
    <source>
        <dbReference type="ARBA" id="ARBA00022475"/>
    </source>
</evidence>
<dbReference type="EMBL" id="JAMC01000007">
    <property type="protein sequence ID" value="KEJ88335.1"/>
    <property type="molecule type" value="Genomic_DNA"/>
</dbReference>
<evidence type="ECO:0000313" key="11">
    <source>
        <dbReference type="EMBL" id="KEJ88335.1"/>
    </source>
</evidence>